<sequence length="609" mass="69744">MPSLVMYALQLGTLVSLSNSQLATWSQIYESPVIKDPKPGWARFCKGDEVYDTFANQCPVGIFWDEGNDNKWDCVCTRGPWRRSAGWCSDENTQRFTQGDITCFEPDGAESGGLQGLYYLGDRFSAWDSSLPILLSDYSSGIPIRKGDFSSEWEITSRSKMAPGVIIYRPRDDWSVENLMNSSLKLCLRAPSTFNEETEGLFIYNVSLFFDPSGGSQHLQLSFSRGCYSWNDQDTMTWYEITGESLEDKNMIVPKFNGRSAPEACSKCMSAQIPPAPDSDVDDGPLDEREEFTVYDLKNVAVLKTEIDLQTERLGQYWNYIMLKNANDSGTISSFQELEILTRAGIMAMSACDQSLIPPVFYQYFLILFRMLLGESFKKFAPKAPISDEYYERLGQLLEKCKERTKPIKFELSSTCPSLMEGYDGKQINMSASPDYTSDKGRHDFLLEFIWRLKSFLHYNCFEEFQMDSMLHDLVQAQLESLFTEDLILRWYNPGNSFNMYALMFDVHLDLDAAMKNFQRCVIVTKEISKYPVWLKRPIDRPEVIPREGSGGVEQRFKRDLKNEEEDEYADEDESKRVPNNLFGGKAACVKSIRTFMTESGKVADEKCW</sequence>
<protein>
    <submittedName>
        <fullName evidence="2">Uncharacterized protein</fullName>
    </submittedName>
</protein>
<keyword evidence="1" id="KW-0732">Signal</keyword>
<dbReference type="OrthoDB" id="10617911at2759"/>
<evidence type="ECO:0000313" key="2">
    <source>
        <dbReference type="EMBL" id="ODN03232.1"/>
    </source>
</evidence>
<feature type="chain" id="PRO_5008905394" evidence="1">
    <location>
        <begin position="21"/>
        <end position="609"/>
    </location>
</feature>
<accession>A0A1D2NDB2</accession>
<gene>
    <name evidence="2" type="ORF">Ocin01_03449</name>
</gene>
<dbReference type="EMBL" id="LJIJ01000082">
    <property type="protein sequence ID" value="ODN03232.1"/>
    <property type="molecule type" value="Genomic_DNA"/>
</dbReference>
<name>A0A1D2NDB2_ORCCI</name>
<reference evidence="2 3" key="1">
    <citation type="journal article" date="2016" name="Genome Biol. Evol.">
        <title>Gene Family Evolution Reflects Adaptation to Soil Environmental Stressors in the Genome of the Collembolan Orchesella cincta.</title>
        <authorList>
            <person name="Faddeeva-Vakhrusheva A."/>
            <person name="Derks M.F."/>
            <person name="Anvar S.Y."/>
            <person name="Agamennone V."/>
            <person name="Suring W."/>
            <person name="Smit S."/>
            <person name="van Straalen N.M."/>
            <person name="Roelofs D."/>
        </authorList>
    </citation>
    <scope>NUCLEOTIDE SEQUENCE [LARGE SCALE GENOMIC DNA]</scope>
    <source>
        <tissue evidence="2">Mixed pool</tissue>
    </source>
</reference>
<proteinExistence type="predicted"/>
<feature type="signal peptide" evidence="1">
    <location>
        <begin position="1"/>
        <end position="20"/>
    </location>
</feature>
<dbReference type="AlphaFoldDB" id="A0A1D2NDB2"/>
<organism evidence="2 3">
    <name type="scientific">Orchesella cincta</name>
    <name type="common">Springtail</name>
    <name type="synonym">Podura cincta</name>
    <dbReference type="NCBI Taxonomy" id="48709"/>
    <lineage>
        <taxon>Eukaryota</taxon>
        <taxon>Metazoa</taxon>
        <taxon>Ecdysozoa</taxon>
        <taxon>Arthropoda</taxon>
        <taxon>Hexapoda</taxon>
        <taxon>Collembola</taxon>
        <taxon>Entomobryomorpha</taxon>
        <taxon>Entomobryoidea</taxon>
        <taxon>Orchesellidae</taxon>
        <taxon>Orchesellinae</taxon>
        <taxon>Orchesella</taxon>
    </lineage>
</organism>
<evidence type="ECO:0000313" key="3">
    <source>
        <dbReference type="Proteomes" id="UP000094527"/>
    </source>
</evidence>
<dbReference type="Proteomes" id="UP000094527">
    <property type="component" value="Unassembled WGS sequence"/>
</dbReference>
<comment type="caution">
    <text evidence="2">The sequence shown here is derived from an EMBL/GenBank/DDBJ whole genome shotgun (WGS) entry which is preliminary data.</text>
</comment>
<dbReference type="STRING" id="48709.A0A1D2NDB2"/>
<keyword evidence="3" id="KW-1185">Reference proteome</keyword>
<evidence type="ECO:0000256" key="1">
    <source>
        <dbReference type="SAM" id="SignalP"/>
    </source>
</evidence>